<gene>
    <name evidence="15" type="primary">Usp51</name>
</gene>
<feature type="compositionally biased region" description="Pro residues" evidence="11">
    <location>
        <begin position="185"/>
        <end position="203"/>
    </location>
</feature>
<dbReference type="OrthoDB" id="47475at2759"/>
<evidence type="ECO:0000256" key="2">
    <source>
        <dbReference type="ARBA" id="ARBA00022670"/>
    </source>
</evidence>
<dbReference type="FunFam" id="3.30.40.10:FF:000141">
    <property type="entry name" value="Ubiquitinyl hydrolase 1"/>
    <property type="match status" value="1"/>
</dbReference>
<evidence type="ECO:0000256" key="7">
    <source>
        <dbReference type="ARBA" id="ARBA00022807"/>
    </source>
</evidence>
<sequence length="771" mass="87067">MKGLKREKRWESTGAKEQERALERGVPKVSLVGRAEDGSDRAQKHRRRSFANAFLHPPGSGLMMAQVPEASRSSECDAGLSSGGGGGASEEQAAEKAGKMEEEEAMGTAQTYAVQEAEMKLESEQETKPAPEENLPWSSGGDEKVLLPTPSSYHGSISSFSPRRKPRPRPQSRSRCSRGPLRFLVPPPPPIRLPPPPPPPPSRAPAWRRSRRRYRPISRPQTRRSCPSDLGGFSDPGGFGDWLQEVEFDQGPTGCSHVVSFKVAKNWQKNLRMIYQRFVWSGTPETRKRKAKSCICHVCSTHMNRLHSCLSCVYFGCFTEKHIHKHAEAKQHNLAVDLYHGVIYCFMCKDYVYDKDIEQIAKETKEKVMKGLTSTSTEFSYEQFMPLGVEDNQSTCESKEQELNLVKPKKKRRKKVVYTVGLRGLINLGNTCFMNCIVQALTHIPLLKDFFLSDKHKCIMTSPSLCLVCEMSSLFHAMYSGSRTPHIPYKLLHLIWIHAEHLAGYRQQDAHEFLIAILDVLHRHSKDDSDEQEASNPNCCNCIIDQIFTGGLQSDVTCQACHSVSTTIDPCWDISLDLPGSYATFSSQNSEWADSTMSRDDHIPGIPSLTDCLQWFTRPEPLGSSAKIKCSSCQSYQESTKQLTMKKLPKVACFHLKRFEHVGKQRRKINTFISFPLELDMTPFLASTKESIMKDGQPPTSCVSDENKYSLFAVINHHGTLESGHYTSFIRQQEDQWFSCDDAIITKATIEDLLYSEGYLLFYHKQCLEKD</sequence>
<evidence type="ECO:0000256" key="1">
    <source>
        <dbReference type="ARBA" id="ARBA00000707"/>
    </source>
</evidence>
<proteinExistence type="inferred from homology"/>
<dbReference type="PROSITE" id="PS00973">
    <property type="entry name" value="USP_2"/>
    <property type="match status" value="1"/>
</dbReference>
<keyword evidence="4 9" id="KW-0863">Zinc-finger</keyword>
<dbReference type="InterPro" id="IPR018200">
    <property type="entry name" value="USP_CS"/>
</dbReference>
<dbReference type="GO" id="GO:0016579">
    <property type="term" value="P:protein deubiquitination"/>
    <property type="evidence" value="ECO:0007669"/>
    <property type="project" value="InterPro"/>
</dbReference>
<evidence type="ECO:0000313" key="14">
    <source>
        <dbReference type="Proteomes" id="UP000081671"/>
    </source>
</evidence>
<evidence type="ECO:0000256" key="10">
    <source>
        <dbReference type="RuleBase" id="RU366025"/>
    </source>
</evidence>
<keyword evidence="6 10" id="KW-0378">Hydrolase</keyword>
<comment type="similarity">
    <text evidence="10">Belongs to the peptidase C19 family.</text>
</comment>
<keyword evidence="14" id="KW-1185">Reference proteome</keyword>
<dbReference type="SUPFAM" id="SSF54001">
    <property type="entry name" value="Cysteine proteinases"/>
    <property type="match status" value="1"/>
</dbReference>
<keyword evidence="7 10" id="KW-0788">Thiol protease</keyword>
<dbReference type="EC" id="3.4.19.12" evidence="10"/>
<evidence type="ECO:0000256" key="5">
    <source>
        <dbReference type="ARBA" id="ARBA00022786"/>
    </source>
</evidence>
<keyword evidence="5 10" id="KW-0833">Ubl conjugation pathway</keyword>
<dbReference type="Pfam" id="PF02148">
    <property type="entry name" value="zf-UBP"/>
    <property type="match status" value="1"/>
</dbReference>
<dbReference type="PANTHER" id="PTHR21646">
    <property type="entry name" value="UBIQUITIN CARBOXYL-TERMINAL HYDROLASE"/>
    <property type="match status" value="1"/>
</dbReference>
<dbReference type="CTD" id="158880"/>
<evidence type="ECO:0000313" key="15">
    <source>
        <dbReference type="RefSeq" id="XP_012891204.1"/>
    </source>
</evidence>
<dbReference type="RefSeq" id="XP_012891204.1">
    <property type="nucleotide sequence ID" value="XM_013035750.1"/>
</dbReference>
<dbReference type="GeneID" id="106000477"/>
<dbReference type="GO" id="GO:0004843">
    <property type="term" value="F:cysteine-type deubiquitinase activity"/>
    <property type="evidence" value="ECO:0007669"/>
    <property type="project" value="UniProtKB-UniRule"/>
</dbReference>
<dbReference type="GO" id="GO:0008270">
    <property type="term" value="F:zinc ion binding"/>
    <property type="evidence" value="ECO:0007669"/>
    <property type="project" value="UniProtKB-KW"/>
</dbReference>
<comment type="catalytic activity">
    <reaction evidence="1 10">
        <text>Thiol-dependent hydrolysis of ester, thioester, amide, peptide and isopeptide bonds formed by the C-terminal Gly of ubiquitin (a 76-residue protein attached to proteins as an intracellular targeting signal).</text>
        <dbReference type="EC" id="3.4.19.12"/>
    </reaction>
</comment>
<dbReference type="FunFam" id="3.90.70.10:FF:000011">
    <property type="entry name" value="Ubiquitinyl hydrolase 1"/>
    <property type="match status" value="1"/>
</dbReference>
<dbReference type="KEGG" id="dord:106000477"/>
<name>A0A1S3GSF4_DIPOR</name>
<evidence type="ECO:0000256" key="4">
    <source>
        <dbReference type="ARBA" id="ARBA00022771"/>
    </source>
</evidence>
<dbReference type="InterPro" id="IPR013083">
    <property type="entry name" value="Znf_RING/FYVE/PHD"/>
</dbReference>
<dbReference type="Gene3D" id="3.90.70.10">
    <property type="entry name" value="Cysteine proteinases"/>
    <property type="match status" value="1"/>
</dbReference>
<dbReference type="SUPFAM" id="SSF57850">
    <property type="entry name" value="RING/U-box"/>
    <property type="match status" value="1"/>
</dbReference>
<feature type="compositionally biased region" description="Basic and acidic residues" evidence="11">
    <location>
        <begin position="8"/>
        <end position="26"/>
    </location>
</feature>
<keyword evidence="8" id="KW-0862">Zinc</keyword>
<feature type="domain" description="UBP-type" evidence="13">
    <location>
        <begin position="253"/>
        <end position="371"/>
    </location>
</feature>
<dbReference type="PANTHER" id="PTHR21646:SF38">
    <property type="entry name" value="UBIQUITIN CARBOXYL-TERMINAL HYDROLASE 51"/>
    <property type="match status" value="1"/>
</dbReference>
<dbReference type="InParanoid" id="A0A1S3GSF4"/>
<feature type="compositionally biased region" description="Basic and acidic residues" evidence="11">
    <location>
        <begin position="117"/>
        <end position="131"/>
    </location>
</feature>
<feature type="region of interest" description="Disordered" evidence="11">
    <location>
        <begin position="1"/>
        <end position="230"/>
    </location>
</feature>
<evidence type="ECO:0000256" key="9">
    <source>
        <dbReference type="PROSITE-ProRule" id="PRU00502"/>
    </source>
</evidence>
<dbReference type="InterPro" id="IPR001394">
    <property type="entry name" value="Peptidase_C19_UCH"/>
</dbReference>
<dbReference type="Gene3D" id="3.30.40.10">
    <property type="entry name" value="Zinc/RING finger domain, C3HC4 (zinc finger)"/>
    <property type="match status" value="1"/>
</dbReference>
<reference evidence="15" key="1">
    <citation type="submission" date="2025-08" db="UniProtKB">
        <authorList>
            <consortium name="RefSeq"/>
        </authorList>
    </citation>
    <scope>IDENTIFICATION</scope>
    <source>
        <tissue evidence="15">Kidney</tissue>
    </source>
</reference>
<evidence type="ECO:0000256" key="8">
    <source>
        <dbReference type="ARBA" id="ARBA00022833"/>
    </source>
</evidence>
<evidence type="ECO:0000259" key="13">
    <source>
        <dbReference type="PROSITE" id="PS50271"/>
    </source>
</evidence>
<evidence type="ECO:0000256" key="11">
    <source>
        <dbReference type="SAM" id="MobiDB-lite"/>
    </source>
</evidence>
<dbReference type="PROSITE" id="PS00972">
    <property type="entry name" value="USP_1"/>
    <property type="match status" value="1"/>
</dbReference>
<organism evidence="14 15">
    <name type="scientific">Dipodomys ordii</name>
    <name type="common">Ord's kangaroo rat</name>
    <dbReference type="NCBI Taxonomy" id="10020"/>
    <lineage>
        <taxon>Eukaryota</taxon>
        <taxon>Metazoa</taxon>
        <taxon>Chordata</taxon>
        <taxon>Craniata</taxon>
        <taxon>Vertebrata</taxon>
        <taxon>Euteleostomi</taxon>
        <taxon>Mammalia</taxon>
        <taxon>Eutheria</taxon>
        <taxon>Euarchontoglires</taxon>
        <taxon>Glires</taxon>
        <taxon>Rodentia</taxon>
        <taxon>Castorimorpha</taxon>
        <taxon>Heteromyidae</taxon>
        <taxon>Dipodomyinae</taxon>
        <taxon>Dipodomys</taxon>
    </lineage>
</organism>
<dbReference type="InterPro" id="IPR038765">
    <property type="entry name" value="Papain-like_cys_pep_sf"/>
</dbReference>
<keyword evidence="2 10" id="KW-0645">Protease</keyword>
<dbReference type="Pfam" id="PF00443">
    <property type="entry name" value="UCH"/>
    <property type="match status" value="1"/>
</dbReference>
<dbReference type="CDD" id="cd02660">
    <property type="entry name" value="Peptidase_C19D"/>
    <property type="match status" value="1"/>
</dbReference>
<dbReference type="PROSITE" id="PS50235">
    <property type="entry name" value="USP_3"/>
    <property type="match status" value="1"/>
</dbReference>
<dbReference type="PROSITE" id="PS50271">
    <property type="entry name" value="ZF_UBP"/>
    <property type="match status" value="1"/>
</dbReference>
<keyword evidence="3" id="KW-0479">Metal-binding</keyword>
<dbReference type="InterPro" id="IPR028889">
    <property type="entry name" value="USP"/>
</dbReference>
<dbReference type="GO" id="GO:0006508">
    <property type="term" value="P:proteolysis"/>
    <property type="evidence" value="ECO:0007669"/>
    <property type="project" value="UniProtKB-KW"/>
</dbReference>
<evidence type="ECO:0000256" key="3">
    <source>
        <dbReference type="ARBA" id="ARBA00022723"/>
    </source>
</evidence>
<dbReference type="InterPro" id="IPR050185">
    <property type="entry name" value="Ub_carboxyl-term_hydrolase"/>
</dbReference>
<dbReference type="FunCoup" id="A0A1S3GSF4">
    <property type="interactions" value="19"/>
</dbReference>
<dbReference type="Proteomes" id="UP000081671">
    <property type="component" value="Unplaced"/>
</dbReference>
<feature type="domain" description="USP" evidence="12">
    <location>
        <begin position="423"/>
        <end position="766"/>
    </location>
</feature>
<comment type="function">
    <text evidence="10">Deubiquitinating enzyme that removes conjugated ubiquitin from specific proteins to regulate different cellular processes.</text>
</comment>
<feature type="compositionally biased region" description="Basic residues" evidence="11">
    <location>
        <begin position="162"/>
        <end position="176"/>
    </location>
</feature>
<protein>
    <recommendedName>
        <fullName evidence="10">Ubiquitin carboxyl-terminal hydrolase</fullName>
        <ecNumber evidence="10">3.4.19.12</ecNumber>
    </recommendedName>
</protein>
<dbReference type="STRING" id="10020.ENSDORP00000017222"/>
<evidence type="ECO:0000256" key="6">
    <source>
        <dbReference type="ARBA" id="ARBA00022801"/>
    </source>
</evidence>
<dbReference type="InterPro" id="IPR001607">
    <property type="entry name" value="Znf_UBP"/>
</dbReference>
<feature type="compositionally biased region" description="Basic residues" evidence="11">
    <location>
        <begin position="206"/>
        <end position="216"/>
    </location>
</feature>
<dbReference type="AlphaFoldDB" id="A0A1S3GSF4"/>
<evidence type="ECO:0000259" key="12">
    <source>
        <dbReference type="PROSITE" id="PS50235"/>
    </source>
</evidence>
<accession>A0A1S3GSF4</accession>